<sequence>MAVLSTIFSVTTRATTPPMASLTNDSPSPLPSSSSPSKKPGKLIKVSKQMGEQNQQLRKQRRGNKPSIAQIERAFGAGSYRDSEGEMDMNTVFDELLLGHANKFEGKVEKKLREIGEIFVAKTEPKLRSSGKPVLMFTIQWILPIWILSLLVACGAIKLPFSIPLLDDLIM</sequence>
<accession>R0HI01</accession>
<dbReference type="PANTHER" id="PTHR36340">
    <property type="entry name" value="NAD(P)H DEHYDROGENASE SUBUNIT CRR3, CHLOROPLASTIC-RELATED"/>
    <property type="match status" value="1"/>
</dbReference>
<keyword evidence="4" id="KW-1185">Reference proteome</keyword>
<dbReference type="eggNOG" id="ENOG502S6AS">
    <property type="taxonomic scope" value="Eukaryota"/>
</dbReference>
<dbReference type="EMBL" id="KB870809">
    <property type="protein sequence ID" value="EOA24835.1"/>
    <property type="molecule type" value="Genomic_DNA"/>
</dbReference>
<name>R0HI01_9BRAS</name>
<dbReference type="GO" id="GO:0009773">
    <property type="term" value="P:photosynthetic electron transport in photosystem I"/>
    <property type="evidence" value="ECO:0007669"/>
    <property type="project" value="InterPro"/>
</dbReference>
<keyword evidence="2" id="KW-1133">Transmembrane helix</keyword>
<dbReference type="OrthoDB" id="786513at2759"/>
<dbReference type="PANTHER" id="PTHR36340:SF1">
    <property type="entry name" value="NAD(P)H DEHYDROGENASE SUBUNIT CRR3, CHLOROPLASTIC-RELATED"/>
    <property type="match status" value="1"/>
</dbReference>
<protein>
    <recommendedName>
        <fullName evidence="5">NAD(P)H dehydrogenase subunit CRR3, chloroplastic</fullName>
    </recommendedName>
</protein>
<feature type="transmembrane region" description="Helical" evidence="2">
    <location>
        <begin position="134"/>
        <end position="161"/>
    </location>
</feature>
<gene>
    <name evidence="3" type="ORF">CARUB_v10018124mg</name>
</gene>
<organism evidence="3 4">
    <name type="scientific">Capsella rubella</name>
    <dbReference type="NCBI Taxonomy" id="81985"/>
    <lineage>
        <taxon>Eukaryota</taxon>
        <taxon>Viridiplantae</taxon>
        <taxon>Streptophyta</taxon>
        <taxon>Embryophyta</taxon>
        <taxon>Tracheophyta</taxon>
        <taxon>Spermatophyta</taxon>
        <taxon>Magnoliopsida</taxon>
        <taxon>eudicotyledons</taxon>
        <taxon>Gunneridae</taxon>
        <taxon>Pentapetalae</taxon>
        <taxon>rosids</taxon>
        <taxon>malvids</taxon>
        <taxon>Brassicales</taxon>
        <taxon>Brassicaceae</taxon>
        <taxon>Camelineae</taxon>
        <taxon>Capsella</taxon>
    </lineage>
</organism>
<dbReference type="AlphaFoldDB" id="R0HI01"/>
<evidence type="ECO:0000313" key="4">
    <source>
        <dbReference type="Proteomes" id="UP000029121"/>
    </source>
</evidence>
<evidence type="ECO:0000256" key="2">
    <source>
        <dbReference type="SAM" id="Phobius"/>
    </source>
</evidence>
<evidence type="ECO:0008006" key="5">
    <source>
        <dbReference type="Google" id="ProtNLM"/>
    </source>
</evidence>
<dbReference type="STRING" id="81985.R0HI01"/>
<dbReference type="KEGG" id="crb:17886438"/>
<reference evidence="4" key="1">
    <citation type="journal article" date="2013" name="Nat. Genet.">
        <title>The Capsella rubella genome and the genomic consequences of rapid mating system evolution.</title>
        <authorList>
            <person name="Slotte T."/>
            <person name="Hazzouri K.M."/>
            <person name="Agren J.A."/>
            <person name="Koenig D."/>
            <person name="Maumus F."/>
            <person name="Guo Y.L."/>
            <person name="Steige K."/>
            <person name="Platts A.E."/>
            <person name="Escobar J.S."/>
            <person name="Newman L.K."/>
            <person name="Wang W."/>
            <person name="Mandakova T."/>
            <person name="Vello E."/>
            <person name="Smith L.M."/>
            <person name="Henz S.R."/>
            <person name="Steffen J."/>
            <person name="Takuno S."/>
            <person name="Brandvain Y."/>
            <person name="Coop G."/>
            <person name="Andolfatto P."/>
            <person name="Hu T.T."/>
            <person name="Blanchette M."/>
            <person name="Clark R.M."/>
            <person name="Quesneville H."/>
            <person name="Nordborg M."/>
            <person name="Gaut B.S."/>
            <person name="Lysak M.A."/>
            <person name="Jenkins J."/>
            <person name="Grimwood J."/>
            <person name="Chapman J."/>
            <person name="Prochnik S."/>
            <person name="Shu S."/>
            <person name="Rokhsar D."/>
            <person name="Schmutz J."/>
            <person name="Weigel D."/>
            <person name="Wright S.I."/>
        </authorList>
    </citation>
    <scope>NUCLEOTIDE SEQUENCE [LARGE SCALE GENOMIC DNA]</scope>
    <source>
        <strain evidence="4">cv. Monte Gargano</strain>
    </source>
</reference>
<keyword evidence="2" id="KW-0812">Transmembrane</keyword>
<dbReference type="GO" id="GO:0009535">
    <property type="term" value="C:chloroplast thylakoid membrane"/>
    <property type="evidence" value="ECO:0007669"/>
    <property type="project" value="InterPro"/>
</dbReference>
<dbReference type="InterPro" id="IPR038931">
    <property type="entry name" value="CRR3"/>
</dbReference>
<keyword evidence="2" id="KW-0472">Membrane</keyword>
<dbReference type="GO" id="GO:0010598">
    <property type="term" value="C:NAD(P)H dehydrogenase complex (plastoquinone)"/>
    <property type="evidence" value="ECO:0007669"/>
    <property type="project" value="InterPro"/>
</dbReference>
<evidence type="ECO:0000256" key="1">
    <source>
        <dbReference type="SAM" id="MobiDB-lite"/>
    </source>
</evidence>
<proteinExistence type="predicted"/>
<dbReference type="Proteomes" id="UP000029121">
    <property type="component" value="Unassembled WGS sequence"/>
</dbReference>
<feature type="region of interest" description="Disordered" evidence="1">
    <location>
        <begin position="13"/>
        <end position="68"/>
    </location>
</feature>
<evidence type="ECO:0000313" key="3">
    <source>
        <dbReference type="EMBL" id="EOA24835.1"/>
    </source>
</evidence>